<gene>
    <name evidence="1" type="ORF">LAESUDRAFT_721599</name>
</gene>
<proteinExistence type="predicted"/>
<name>A0A165GF29_9APHY</name>
<keyword evidence="2" id="KW-1185">Reference proteome</keyword>
<dbReference type="RefSeq" id="XP_040768004.1">
    <property type="nucleotide sequence ID" value="XM_040908041.1"/>
</dbReference>
<dbReference type="GeneID" id="63825070"/>
<evidence type="ECO:0000313" key="2">
    <source>
        <dbReference type="Proteomes" id="UP000076871"/>
    </source>
</evidence>
<accession>A0A165GF29</accession>
<dbReference type="AlphaFoldDB" id="A0A165GF29"/>
<dbReference type="EMBL" id="KV427609">
    <property type="protein sequence ID" value="KZT10264.1"/>
    <property type="molecule type" value="Genomic_DNA"/>
</dbReference>
<dbReference type="Proteomes" id="UP000076871">
    <property type="component" value="Unassembled WGS sequence"/>
</dbReference>
<organism evidence="1 2">
    <name type="scientific">Laetiporus sulphureus 93-53</name>
    <dbReference type="NCBI Taxonomy" id="1314785"/>
    <lineage>
        <taxon>Eukaryota</taxon>
        <taxon>Fungi</taxon>
        <taxon>Dikarya</taxon>
        <taxon>Basidiomycota</taxon>
        <taxon>Agaricomycotina</taxon>
        <taxon>Agaricomycetes</taxon>
        <taxon>Polyporales</taxon>
        <taxon>Laetiporus</taxon>
    </lineage>
</organism>
<reference evidence="1 2" key="1">
    <citation type="journal article" date="2016" name="Mol. Biol. Evol.">
        <title>Comparative Genomics of Early-Diverging Mushroom-Forming Fungi Provides Insights into the Origins of Lignocellulose Decay Capabilities.</title>
        <authorList>
            <person name="Nagy L.G."/>
            <person name="Riley R."/>
            <person name="Tritt A."/>
            <person name="Adam C."/>
            <person name="Daum C."/>
            <person name="Floudas D."/>
            <person name="Sun H."/>
            <person name="Yadav J.S."/>
            <person name="Pangilinan J."/>
            <person name="Larsson K.H."/>
            <person name="Matsuura K."/>
            <person name="Barry K."/>
            <person name="Labutti K."/>
            <person name="Kuo R."/>
            <person name="Ohm R.A."/>
            <person name="Bhattacharya S.S."/>
            <person name="Shirouzu T."/>
            <person name="Yoshinaga Y."/>
            <person name="Martin F.M."/>
            <person name="Grigoriev I.V."/>
            <person name="Hibbett D.S."/>
        </authorList>
    </citation>
    <scope>NUCLEOTIDE SEQUENCE [LARGE SCALE GENOMIC DNA]</scope>
    <source>
        <strain evidence="1 2">93-53</strain>
    </source>
</reference>
<dbReference type="InParanoid" id="A0A165GF29"/>
<sequence length="108" mass="12271">MWFKALIWRSAALQVRVLGTAQMGIPESWIHAQRLAQASSNSFPRNVHASGRPCRVVAFAPEQSCGRGRRQNTRRECRDGGYRQCLARPNIRAISFTRIQTHQGPQRV</sequence>
<evidence type="ECO:0000313" key="1">
    <source>
        <dbReference type="EMBL" id="KZT10264.1"/>
    </source>
</evidence>
<protein>
    <submittedName>
        <fullName evidence="1">Uncharacterized protein</fullName>
    </submittedName>
</protein>